<name>A0A6J4MQ64_9ACTN</name>
<protein>
    <recommendedName>
        <fullName evidence="1">Glucose/Sorbosone dehydrogenase domain-containing protein</fullName>
    </recommendedName>
</protein>
<organism evidence="2">
    <name type="scientific">uncultured Nocardioidaceae bacterium</name>
    <dbReference type="NCBI Taxonomy" id="253824"/>
    <lineage>
        <taxon>Bacteria</taxon>
        <taxon>Bacillati</taxon>
        <taxon>Actinomycetota</taxon>
        <taxon>Actinomycetes</taxon>
        <taxon>Propionibacteriales</taxon>
        <taxon>Nocardioidaceae</taxon>
        <taxon>environmental samples</taxon>
    </lineage>
</organism>
<dbReference type="InterPro" id="IPR011042">
    <property type="entry name" value="6-blade_b-propeller_TolB-like"/>
</dbReference>
<accession>A0A6J4MQ64</accession>
<gene>
    <name evidence="2" type="ORF">AVDCRST_MAG46-3691</name>
</gene>
<feature type="domain" description="Glucose/Sorbosone dehydrogenase" evidence="1">
    <location>
        <begin position="2"/>
        <end position="70"/>
    </location>
</feature>
<evidence type="ECO:0000313" key="2">
    <source>
        <dbReference type="EMBL" id="CAA9365697.1"/>
    </source>
</evidence>
<sequence>MRGRKWGAWQGALAMAVLGSQELLILKFDAAGTLLRTFKPAVLDGDQGRLRSAVMGPDNNLYLTTSNNQDADRILRVVPRA</sequence>
<proteinExistence type="predicted"/>
<reference evidence="2" key="1">
    <citation type="submission" date="2020-02" db="EMBL/GenBank/DDBJ databases">
        <authorList>
            <person name="Meier V. D."/>
        </authorList>
    </citation>
    <scope>NUCLEOTIDE SEQUENCE</scope>
    <source>
        <strain evidence="2">AVDCRST_MAG46</strain>
    </source>
</reference>
<dbReference type="InterPro" id="IPR012938">
    <property type="entry name" value="Glc/Sorbosone_DH"/>
</dbReference>
<dbReference type="Pfam" id="PF07995">
    <property type="entry name" value="GSDH"/>
    <property type="match status" value="1"/>
</dbReference>
<dbReference type="Gene3D" id="2.120.10.30">
    <property type="entry name" value="TolB, C-terminal domain"/>
    <property type="match status" value="1"/>
</dbReference>
<dbReference type="EMBL" id="CADCUD010000260">
    <property type="protein sequence ID" value="CAA9365697.1"/>
    <property type="molecule type" value="Genomic_DNA"/>
</dbReference>
<dbReference type="AlphaFoldDB" id="A0A6J4MQ64"/>
<evidence type="ECO:0000259" key="1">
    <source>
        <dbReference type="Pfam" id="PF07995"/>
    </source>
</evidence>